<dbReference type="InterPro" id="IPR000595">
    <property type="entry name" value="cNMP-bd_dom"/>
</dbReference>
<dbReference type="InterPro" id="IPR018490">
    <property type="entry name" value="cNMP-bd_dom_sf"/>
</dbReference>
<proteinExistence type="predicted"/>
<dbReference type="PANTHER" id="PTHR24567">
    <property type="entry name" value="CRP FAMILY TRANSCRIPTIONAL REGULATORY PROTEIN"/>
    <property type="match status" value="1"/>
</dbReference>
<reference evidence="6 7" key="1">
    <citation type="submission" date="2019-12" db="EMBL/GenBank/DDBJ databases">
        <title>Halomonas rutogse sp. nov. isolated from two lakes on Tibetan Plateau.</title>
        <authorList>
            <person name="Gao P."/>
        </authorList>
    </citation>
    <scope>NUCLEOTIDE SEQUENCE [LARGE SCALE GENOMIC DNA]</scope>
    <source>
        <strain evidence="6 7">ZH2S</strain>
    </source>
</reference>
<dbReference type="SMART" id="SM00419">
    <property type="entry name" value="HTH_CRP"/>
    <property type="match status" value="1"/>
</dbReference>
<dbReference type="PROSITE" id="PS51063">
    <property type="entry name" value="HTH_CRP_2"/>
    <property type="match status" value="1"/>
</dbReference>
<dbReference type="Gene3D" id="1.10.10.10">
    <property type="entry name" value="Winged helix-like DNA-binding domain superfamily/Winged helix DNA-binding domain"/>
    <property type="match status" value="1"/>
</dbReference>
<feature type="domain" description="HTH crp-type" evidence="5">
    <location>
        <begin position="166"/>
        <end position="237"/>
    </location>
</feature>
<dbReference type="Pfam" id="PF13545">
    <property type="entry name" value="HTH_Crp_2"/>
    <property type="match status" value="1"/>
</dbReference>
<evidence type="ECO:0000259" key="4">
    <source>
        <dbReference type="PROSITE" id="PS50042"/>
    </source>
</evidence>
<comment type="caution">
    <text evidence="6">The sequence shown here is derived from an EMBL/GenBank/DDBJ whole genome shotgun (WGS) entry which is preliminary data.</text>
</comment>
<evidence type="ECO:0000259" key="5">
    <source>
        <dbReference type="PROSITE" id="PS51063"/>
    </source>
</evidence>
<evidence type="ECO:0000313" key="6">
    <source>
        <dbReference type="EMBL" id="MWJ29003.1"/>
    </source>
</evidence>
<dbReference type="InterPro" id="IPR036388">
    <property type="entry name" value="WH-like_DNA-bd_sf"/>
</dbReference>
<feature type="domain" description="Cyclic nucleotide-binding" evidence="4">
    <location>
        <begin position="31"/>
        <end position="135"/>
    </location>
</feature>
<name>A0A7X3H3L0_9GAMM</name>
<evidence type="ECO:0000256" key="3">
    <source>
        <dbReference type="ARBA" id="ARBA00023163"/>
    </source>
</evidence>
<dbReference type="PANTHER" id="PTHR24567:SF74">
    <property type="entry name" value="HTH-TYPE TRANSCRIPTIONAL REGULATOR ARCR"/>
    <property type="match status" value="1"/>
</dbReference>
<dbReference type="GO" id="GO:0003700">
    <property type="term" value="F:DNA-binding transcription factor activity"/>
    <property type="evidence" value="ECO:0007669"/>
    <property type="project" value="TreeGrafter"/>
</dbReference>
<dbReference type="SMART" id="SM00100">
    <property type="entry name" value="cNMP"/>
    <property type="match status" value="1"/>
</dbReference>
<organism evidence="6 7">
    <name type="scientific">Vreelandella zhuhanensis</name>
    <dbReference type="NCBI Taxonomy" id="2684210"/>
    <lineage>
        <taxon>Bacteria</taxon>
        <taxon>Pseudomonadati</taxon>
        <taxon>Pseudomonadota</taxon>
        <taxon>Gammaproteobacteria</taxon>
        <taxon>Oceanospirillales</taxon>
        <taxon>Halomonadaceae</taxon>
        <taxon>Vreelandella</taxon>
    </lineage>
</organism>
<dbReference type="PROSITE" id="PS50042">
    <property type="entry name" value="CNMP_BINDING_3"/>
    <property type="match status" value="1"/>
</dbReference>
<dbReference type="InterPro" id="IPR050397">
    <property type="entry name" value="Env_Response_Regulators"/>
</dbReference>
<dbReference type="InterPro" id="IPR036390">
    <property type="entry name" value="WH_DNA-bd_sf"/>
</dbReference>
<dbReference type="AlphaFoldDB" id="A0A7X3H3L0"/>
<keyword evidence="7" id="KW-1185">Reference proteome</keyword>
<dbReference type="GO" id="GO:0005829">
    <property type="term" value="C:cytosol"/>
    <property type="evidence" value="ECO:0007669"/>
    <property type="project" value="TreeGrafter"/>
</dbReference>
<dbReference type="InterPro" id="IPR014710">
    <property type="entry name" value="RmlC-like_jellyroll"/>
</dbReference>
<evidence type="ECO:0000313" key="7">
    <source>
        <dbReference type="Proteomes" id="UP000437638"/>
    </source>
</evidence>
<dbReference type="Gene3D" id="2.60.120.10">
    <property type="entry name" value="Jelly Rolls"/>
    <property type="match status" value="1"/>
</dbReference>
<dbReference type="Proteomes" id="UP000437638">
    <property type="component" value="Unassembled WGS sequence"/>
</dbReference>
<dbReference type="SUPFAM" id="SSF51206">
    <property type="entry name" value="cAMP-binding domain-like"/>
    <property type="match status" value="1"/>
</dbReference>
<dbReference type="GO" id="GO:0003677">
    <property type="term" value="F:DNA binding"/>
    <property type="evidence" value="ECO:0007669"/>
    <property type="project" value="UniProtKB-KW"/>
</dbReference>
<dbReference type="CDD" id="cd00038">
    <property type="entry name" value="CAP_ED"/>
    <property type="match status" value="1"/>
</dbReference>
<accession>A0A7X3H3L0</accession>
<keyword evidence="2" id="KW-0238">DNA-binding</keyword>
<dbReference type="InterPro" id="IPR012318">
    <property type="entry name" value="HTH_CRP"/>
</dbReference>
<evidence type="ECO:0000256" key="2">
    <source>
        <dbReference type="ARBA" id="ARBA00023125"/>
    </source>
</evidence>
<gene>
    <name evidence="6" type="ORF">GPM19_12475</name>
</gene>
<evidence type="ECO:0000256" key="1">
    <source>
        <dbReference type="ARBA" id="ARBA00023015"/>
    </source>
</evidence>
<dbReference type="RefSeq" id="WP_160419348.1">
    <property type="nucleotide sequence ID" value="NZ_WTKP01000008.1"/>
</dbReference>
<keyword evidence="3" id="KW-0804">Transcription</keyword>
<dbReference type="SUPFAM" id="SSF46785">
    <property type="entry name" value="Winged helix' DNA-binding domain"/>
    <property type="match status" value="1"/>
</dbReference>
<keyword evidence="1" id="KW-0805">Transcription regulation</keyword>
<dbReference type="EMBL" id="WTKP01000008">
    <property type="protein sequence ID" value="MWJ29003.1"/>
    <property type="molecule type" value="Genomic_DNA"/>
</dbReference>
<sequence length="248" mass="28003">MTLPIAPAANSSPEGPPNAVNLQELIRGVSWLAALEINDVEMLLRHSHVQTLKAHEWIFHQNGQADWLYIVLSGAVRLVHGVGEKRLATIRCVEHGGTLGELSMASRTGFYLYSAEALRNTRVLAIPAEQCRQQLDAYPACRTEFMSRMALELSERLEDLVLVTQSDAMARLVSYLLRQLPPGRHQRPKTLPLTIPRYWLAAQLSMTPETLSRLLAKLRDRGIMQVDRRHLAILDEERLRQCLIEGDT</sequence>
<dbReference type="Pfam" id="PF00027">
    <property type="entry name" value="cNMP_binding"/>
    <property type="match status" value="1"/>
</dbReference>
<protein>
    <submittedName>
        <fullName evidence="6">Cyclic nucleotide-binding domain-containing protein</fullName>
    </submittedName>
</protein>